<dbReference type="Gene3D" id="3.40.50.150">
    <property type="entry name" value="Vaccinia Virus protein VP39"/>
    <property type="match status" value="1"/>
</dbReference>
<keyword evidence="3 7" id="KW-0949">S-adenosyl-L-methionine</keyword>
<protein>
    <recommendedName>
        <fullName evidence="5">tRNA (cytosine(38)-C(5))-methyltransferase</fullName>
        <ecNumber evidence="4">2.1.1.204</ecNumber>
    </recommendedName>
    <alternativeName>
        <fullName evidence="6">DNA (cytosine-5)-methyltransferase-like protein 2</fullName>
    </alternativeName>
</protein>
<proteinExistence type="inferred from homology"/>
<evidence type="ECO:0000256" key="5">
    <source>
        <dbReference type="ARBA" id="ARBA00039681"/>
    </source>
</evidence>
<feature type="active site" evidence="7">
    <location>
        <position position="81"/>
    </location>
</feature>
<dbReference type="InterPro" id="IPR050750">
    <property type="entry name" value="C5-MTase"/>
</dbReference>
<dbReference type="InterPro" id="IPR001525">
    <property type="entry name" value="C5_MeTfrase"/>
</dbReference>
<keyword evidence="1 7" id="KW-0489">Methyltransferase</keyword>
<dbReference type="PRINTS" id="PR00105">
    <property type="entry name" value="C5METTRFRASE"/>
</dbReference>
<evidence type="ECO:0000313" key="10">
    <source>
        <dbReference type="WBParaSite" id="MBELARI_LOCUS8659"/>
    </source>
</evidence>
<evidence type="ECO:0000313" key="9">
    <source>
        <dbReference type="Proteomes" id="UP000887575"/>
    </source>
</evidence>
<dbReference type="InterPro" id="IPR029063">
    <property type="entry name" value="SAM-dependent_MTases_sf"/>
</dbReference>
<dbReference type="PANTHER" id="PTHR46098:SF1">
    <property type="entry name" value="TRNA (CYTOSINE(38)-C(5))-METHYLTRANSFERASE"/>
    <property type="match status" value="1"/>
</dbReference>
<keyword evidence="2 7" id="KW-0808">Transferase</keyword>
<reference evidence="10" key="1">
    <citation type="submission" date="2024-02" db="UniProtKB">
        <authorList>
            <consortium name="WormBaseParasite"/>
        </authorList>
    </citation>
    <scope>IDENTIFICATION</scope>
</reference>
<accession>A0AAF3FNN7</accession>
<dbReference type="Proteomes" id="UP000887575">
    <property type="component" value="Unassembled WGS sequence"/>
</dbReference>
<evidence type="ECO:0000256" key="4">
    <source>
        <dbReference type="ARBA" id="ARBA00039081"/>
    </source>
</evidence>
<keyword evidence="9" id="KW-1185">Reference proteome</keyword>
<dbReference type="InterPro" id="IPR031303">
    <property type="entry name" value="C5_meth_CS"/>
</dbReference>
<evidence type="ECO:0000256" key="6">
    <source>
        <dbReference type="ARBA" id="ARBA00042810"/>
    </source>
</evidence>
<dbReference type="PROSITE" id="PS00095">
    <property type="entry name" value="C5_MTASE_2"/>
    <property type="match status" value="1"/>
</dbReference>
<dbReference type="GO" id="GO:0008168">
    <property type="term" value="F:methyltransferase activity"/>
    <property type="evidence" value="ECO:0007669"/>
    <property type="project" value="UniProtKB-KW"/>
</dbReference>
<comment type="similarity">
    <text evidence="7 8">Belongs to the class I-like SAM-binding methyltransferase superfamily. C5-methyltransferase family.</text>
</comment>
<evidence type="ECO:0000256" key="3">
    <source>
        <dbReference type="ARBA" id="ARBA00022691"/>
    </source>
</evidence>
<evidence type="ECO:0000256" key="7">
    <source>
        <dbReference type="PROSITE-ProRule" id="PRU01016"/>
    </source>
</evidence>
<organism evidence="9 10">
    <name type="scientific">Mesorhabditis belari</name>
    <dbReference type="NCBI Taxonomy" id="2138241"/>
    <lineage>
        <taxon>Eukaryota</taxon>
        <taxon>Metazoa</taxon>
        <taxon>Ecdysozoa</taxon>
        <taxon>Nematoda</taxon>
        <taxon>Chromadorea</taxon>
        <taxon>Rhabditida</taxon>
        <taxon>Rhabditina</taxon>
        <taxon>Rhabditomorpha</taxon>
        <taxon>Rhabditoidea</taxon>
        <taxon>Rhabditidae</taxon>
        <taxon>Mesorhabditinae</taxon>
        <taxon>Mesorhabditis</taxon>
    </lineage>
</organism>
<dbReference type="PROSITE" id="PS51679">
    <property type="entry name" value="SAM_MT_C5"/>
    <property type="match status" value="1"/>
</dbReference>
<name>A0AAF3FNN7_9BILA</name>
<dbReference type="GO" id="GO:0032259">
    <property type="term" value="P:methylation"/>
    <property type="evidence" value="ECO:0007669"/>
    <property type="project" value="UniProtKB-KW"/>
</dbReference>
<dbReference type="PANTHER" id="PTHR46098">
    <property type="entry name" value="TRNA (CYTOSINE(38)-C(5))-METHYLTRANSFERASE"/>
    <property type="match status" value="1"/>
</dbReference>
<dbReference type="SUPFAM" id="SSF53335">
    <property type="entry name" value="S-adenosyl-L-methionine-dependent methyltransferases"/>
    <property type="match status" value="1"/>
</dbReference>
<dbReference type="Pfam" id="PF00145">
    <property type="entry name" value="DNA_methylase"/>
    <property type="match status" value="1"/>
</dbReference>
<evidence type="ECO:0000256" key="8">
    <source>
        <dbReference type="RuleBase" id="RU000416"/>
    </source>
</evidence>
<dbReference type="GO" id="GO:0005634">
    <property type="term" value="C:nucleus"/>
    <property type="evidence" value="ECO:0007669"/>
    <property type="project" value="TreeGrafter"/>
</dbReference>
<dbReference type="AlphaFoldDB" id="A0AAF3FNN7"/>
<evidence type="ECO:0000256" key="2">
    <source>
        <dbReference type="ARBA" id="ARBA00022679"/>
    </source>
</evidence>
<dbReference type="WBParaSite" id="MBELARI_LOCUS8659">
    <property type="protein sequence ID" value="MBELARI_LOCUS8659"/>
    <property type="gene ID" value="MBELARI_LOCUS8659"/>
</dbReference>
<dbReference type="EC" id="2.1.1.204" evidence="4"/>
<dbReference type="NCBIfam" id="TIGR00675">
    <property type="entry name" value="dcm"/>
    <property type="match status" value="1"/>
</dbReference>
<evidence type="ECO:0000256" key="1">
    <source>
        <dbReference type="ARBA" id="ARBA00022603"/>
    </source>
</evidence>
<sequence length="328" mass="36850">MDSNPVRVVEFYSGIGGMHYALKRSGFSFKVIAAIDINTTANQIYAHNFPETQLLQNNIEAISVQQLDKFEADLWTMSPPCQPFTQKGRQLGAEDRRCDSLKELLRKIALMNKPPRHVFVENVVGFETSTVHADLLECLRGMGYGVKEYILSPMQFGIPNTRPRYYCLTSLQSSSSHSTSTILKTHKSCVEEIAGIEDFIEKGVDNSSLILDYQELNRFASSIDAVSSNSRRSACFTKSYGVYKTGCGSYFTSDENMIEENRILSSAIENAKVRLLSPREVANLMCFPEEFTWPHSTTSKQLYRTLGNSVNVLVVAKLIEEILTGFNE</sequence>
<dbReference type="Gene3D" id="3.90.120.10">
    <property type="entry name" value="DNA Methylase, subunit A, domain 2"/>
    <property type="match status" value="1"/>
</dbReference>